<dbReference type="AlphaFoldDB" id="A0A1D2M5E3"/>
<proteinExistence type="predicted"/>
<reference evidence="1 2" key="1">
    <citation type="journal article" date="2016" name="Genome Biol. Evol.">
        <title>Gene Family Evolution Reflects Adaptation to Soil Environmental Stressors in the Genome of the Collembolan Orchesella cincta.</title>
        <authorList>
            <person name="Faddeeva-Vakhrusheva A."/>
            <person name="Derks M.F."/>
            <person name="Anvar S.Y."/>
            <person name="Agamennone V."/>
            <person name="Suring W."/>
            <person name="Smit S."/>
            <person name="van Straalen N.M."/>
            <person name="Roelofs D."/>
        </authorList>
    </citation>
    <scope>NUCLEOTIDE SEQUENCE [LARGE SCALE GENOMIC DNA]</scope>
    <source>
        <tissue evidence="1">Mixed pool</tissue>
    </source>
</reference>
<gene>
    <name evidence="1" type="ORF">Ocin01_18548</name>
</gene>
<organism evidence="1 2">
    <name type="scientific">Orchesella cincta</name>
    <name type="common">Springtail</name>
    <name type="synonym">Podura cincta</name>
    <dbReference type="NCBI Taxonomy" id="48709"/>
    <lineage>
        <taxon>Eukaryota</taxon>
        <taxon>Metazoa</taxon>
        <taxon>Ecdysozoa</taxon>
        <taxon>Arthropoda</taxon>
        <taxon>Hexapoda</taxon>
        <taxon>Collembola</taxon>
        <taxon>Entomobryomorpha</taxon>
        <taxon>Entomobryoidea</taxon>
        <taxon>Orchesellidae</taxon>
        <taxon>Orchesellinae</taxon>
        <taxon>Orchesella</taxon>
    </lineage>
</organism>
<dbReference type="Proteomes" id="UP000094527">
    <property type="component" value="Unassembled WGS sequence"/>
</dbReference>
<evidence type="ECO:0000313" key="1">
    <source>
        <dbReference type="EMBL" id="ODM88134.1"/>
    </source>
</evidence>
<sequence length="165" mass="18258">MGNGLPVLKVDPNPIIHLRNQVNVVIGMFEAREQKHLFNYGWNFLSLMNTGNEPRNLFLHQALADYFQQCKTIASFAGRQISCKWGFGSSPRNNWMAPAADSNQANGLATLLLDALRLISQQLNNIIALEDAEKRVGVKRLCCPPESAEAGLKEQIGEDVPIGVQ</sequence>
<keyword evidence="2" id="KW-1185">Reference proteome</keyword>
<accession>A0A1D2M5E3</accession>
<comment type="caution">
    <text evidence="1">The sequence shown here is derived from an EMBL/GenBank/DDBJ whole genome shotgun (WGS) entry which is preliminary data.</text>
</comment>
<protein>
    <submittedName>
        <fullName evidence="1">Uncharacterized protein</fullName>
    </submittedName>
</protein>
<dbReference type="EMBL" id="LJIJ01004055">
    <property type="protein sequence ID" value="ODM88134.1"/>
    <property type="molecule type" value="Genomic_DNA"/>
</dbReference>
<evidence type="ECO:0000313" key="2">
    <source>
        <dbReference type="Proteomes" id="UP000094527"/>
    </source>
</evidence>
<name>A0A1D2M5E3_ORCCI</name>